<feature type="domain" description="GGDEF" evidence="1">
    <location>
        <begin position="155"/>
        <end position="288"/>
    </location>
</feature>
<keyword evidence="3" id="KW-1185">Reference proteome</keyword>
<dbReference type="CDD" id="cd00130">
    <property type="entry name" value="PAS"/>
    <property type="match status" value="1"/>
</dbReference>
<dbReference type="PANTHER" id="PTHR46663">
    <property type="entry name" value="DIGUANYLATE CYCLASE DGCT-RELATED"/>
    <property type="match status" value="1"/>
</dbReference>
<dbReference type="InterPro" id="IPR000014">
    <property type="entry name" value="PAS"/>
</dbReference>
<gene>
    <name evidence="2" type="ORF">O9H85_12885</name>
</gene>
<organism evidence="2 3">
    <name type="scientific">Paenibacillus gyeongsangnamensis</name>
    <dbReference type="NCBI Taxonomy" id="3388067"/>
    <lineage>
        <taxon>Bacteria</taxon>
        <taxon>Bacillati</taxon>
        <taxon>Bacillota</taxon>
        <taxon>Bacilli</taxon>
        <taxon>Bacillales</taxon>
        <taxon>Paenibacillaceae</taxon>
        <taxon>Paenibacillus</taxon>
    </lineage>
</organism>
<dbReference type="Gene3D" id="3.30.70.270">
    <property type="match status" value="1"/>
</dbReference>
<proteinExistence type="predicted"/>
<dbReference type="InterPro" id="IPR043128">
    <property type="entry name" value="Rev_trsase/Diguanyl_cyclase"/>
</dbReference>
<dbReference type="InterPro" id="IPR035965">
    <property type="entry name" value="PAS-like_dom_sf"/>
</dbReference>
<protein>
    <submittedName>
        <fullName evidence="2">Sensor domain-containing diguanylate cyclase</fullName>
    </submittedName>
</protein>
<name>A0ABT4Q8V1_9BACL</name>
<evidence type="ECO:0000313" key="2">
    <source>
        <dbReference type="EMBL" id="MCZ8513304.1"/>
    </source>
</evidence>
<dbReference type="NCBIfam" id="TIGR00254">
    <property type="entry name" value="GGDEF"/>
    <property type="match status" value="1"/>
</dbReference>
<sequence>MDKRIDPGSDSRLQAAVEHSPDGLLIIDPAGIPVYASPAIFGGRPAEQCLHERDRDRIVEALHRLRTCLEPFEAEFLAVLPDGREIWAEGRGYPVPLAGVPALAAFSVRDVTRRKEQELQLTRLAYYDVLTGLPNRRLFHDRFTQSLIAARRYQRKLAVLYLDLDDFKKINDCFGHSAGDELLVMAAARLTHSIREPDTVCRMGGDEFVVLLQHFEERDDIVKIARRIADALNQPFDLSGRQINFSTSIGAALFPEHGSDDTTLLNKADMAMYAAKRQGKNALMFYSES</sequence>
<dbReference type="EMBL" id="JAQAGZ010000007">
    <property type="protein sequence ID" value="MCZ8513304.1"/>
    <property type="molecule type" value="Genomic_DNA"/>
</dbReference>
<dbReference type="InterPro" id="IPR052163">
    <property type="entry name" value="DGC-Regulatory_Protein"/>
</dbReference>
<dbReference type="PROSITE" id="PS50887">
    <property type="entry name" value="GGDEF"/>
    <property type="match status" value="1"/>
</dbReference>
<dbReference type="Gene3D" id="3.30.450.20">
    <property type="entry name" value="PAS domain"/>
    <property type="match status" value="1"/>
</dbReference>
<evidence type="ECO:0000313" key="3">
    <source>
        <dbReference type="Proteomes" id="UP001527882"/>
    </source>
</evidence>
<dbReference type="Pfam" id="PF00990">
    <property type="entry name" value="GGDEF"/>
    <property type="match status" value="1"/>
</dbReference>
<comment type="caution">
    <text evidence="2">The sequence shown here is derived from an EMBL/GenBank/DDBJ whole genome shotgun (WGS) entry which is preliminary data.</text>
</comment>
<evidence type="ECO:0000259" key="1">
    <source>
        <dbReference type="PROSITE" id="PS50887"/>
    </source>
</evidence>
<dbReference type="SUPFAM" id="SSF55073">
    <property type="entry name" value="Nucleotide cyclase"/>
    <property type="match status" value="1"/>
</dbReference>
<dbReference type="RefSeq" id="WP_269881797.1">
    <property type="nucleotide sequence ID" value="NZ_JAQAGZ010000007.1"/>
</dbReference>
<dbReference type="CDD" id="cd01949">
    <property type="entry name" value="GGDEF"/>
    <property type="match status" value="1"/>
</dbReference>
<dbReference type="SUPFAM" id="SSF55785">
    <property type="entry name" value="PYP-like sensor domain (PAS domain)"/>
    <property type="match status" value="1"/>
</dbReference>
<dbReference type="InterPro" id="IPR029787">
    <property type="entry name" value="Nucleotide_cyclase"/>
</dbReference>
<dbReference type="SMART" id="SM00267">
    <property type="entry name" value="GGDEF"/>
    <property type="match status" value="1"/>
</dbReference>
<dbReference type="NCBIfam" id="TIGR00229">
    <property type="entry name" value="sensory_box"/>
    <property type="match status" value="1"/>
</dbReference>
<accession>A0ABT4Q8V1</accession>
<reference evidence="2 3" key="1">
    <citation type="submission" date="2022-12" db="EMBL/GenBank/DDBJ databases">
        <title>Draft genome sequence of Paenibacillus sp. dW9.</title>
        <authorList>
            <person name="Choi E.-W."/>
            <person name="Kim D.-U."/>
        </authorList>
    </citation>
    <scope>NUCLEOTIDE SEQUENCE [LARGE SCALE GENOMIC DNA]</scope>
    <source>
        <strain evidence="3">dW9</strain>
    </source>
</reference>
<dbReference type="PANTHER" id="PTHR46663:SF3">
    <property type="entry name" value="SLL0267 PROTEIN"/>
    <property type="match status" value="1"/>
</dbReference>
<dbReference type="InterPro" id="IPR000160">
    <property type="entry name" value="GGDEF_dom"/>
</dbReference>
<dbReference type="Proteomes" id="UP001527882">
    <property type="component" value="Unassembled WGS sequence"/>
</dbReference>